<evidence type="ECO:0000256" key="2">
    <source>
        <dbReference type="ARBA" id="ARBA00001282"/>
    </source>
</evidence>
<dbReference type="CDD" id="cd02516">
    <property type="entry name" value="CDP-ME_synthetase"/>
    <property type="match status" value="1"/>
</dbReference>
<dbReference type="GO" id="GO:0019288">
    <property type="term" value="P:isopentenyl diphosphate biosynthetic process, methylerythritol 4-phosphate pathway"/>
    <property type="evidence" value="ECO:0007669"/>
    <property type="project" value="UniProtKB-UniRule"/>
</dbReference>
<feature type="binding site" evidence="14">
    <location>
        <begin position="265"/>
        <end position="266"/>
    </location>
    <ligand>
        <name>4-CDP-2-C-methyl-D-erythritol 2-phosphate</name>
        <dbReference type="ChEBI" id="CHEBI:57919"/>
    </ligand>
</feature>
<dbReference type="Gene3D" id="3.30.1330.50">
    <property type="entry name" value="2-C-methyl-D-erythritol 2,4-cyclodiphosphate synthase"/>
    <property type="match status" value="1"/>
</dbReference>
<dbReference type="OrthoDB" id="9804336at2"/>
<feature type="site" description="Transition state stabilizer" evidence="14">
    <location>
        <position position="364"/>
    </location>
</feature>
<keyword evidence="8 14" id="KW-0808">Transferase</keyword>
<feature type="region of interest" description="2-C-methyl-D-erythritol 2,4-cyclodiphosphate synthase" evidence="14">
    <location>
        <begin position="233"/>
        <end position="390"/>
    </location>
</feature>
<evidence type="ECO:0000256" key="12">
    <source>
        <dbReference type="ARBA" id="ARBA00023239"/>
    </source>
</evidence>
<feature type="binding site" evidence="14">
    <location>
        <position position="241"/>
    </location>
    <ligand>
        <name>a divalent metal cation</name>
        <dbReference type="ChEBI" id="CHEBI:60240"/>
    </ligand>
</feature>
<dbReference type="NCBIfam" id="NF006899">
    <property type="entry name" value="PRK09382.1"/>
    <property type="match status" value="1"/>
</dbReference>
<dbReference type="GO" id="GO:0008685">
    <property type="term" value="F:2-C-methyl-D-erythritol 2,4-cyclodiphosphate synthase activity"/>
    <property type="evidence" value="ECO:0007669"/>
    <property type="project" value="UniProtKB-UniRule"/>
</dbReference>
<comment type="similarity">
    <text evidence="14">In the C-terminal section; belongs to the IspF family.</text>
</comment>
<comment type="caution">
    <text evidence="14">Lacks conserved residue(s) required for the propagation of feature annotation.</text>
</comment>
<dbReference type="HAMAP" id="MF_00107">
    <property type="entry name" value="IspF"/>
    <property type="match status" value="1"/>
</dbReference>
<dbReference type="PANTHER" id="PTHR43181">
    <property type="entry name" value="2-C-METHYL-D-ERYTHRITOL 2,4-CYCLODIPHOSPHATE SYNTHASE, CHLOROPLASTIC"/>
    <property type="match status" value="1"/>
</dbReference>
<keyword evidence="10 14" id="KW-0479">Metal-binding</keyword>
<dbReference type="GO" id="GO:0046872">
    <property type="term" value="F:metal ion binding"/>
    <property type="evidence" value="ECO:0007669"/>
    <property type="project" value="UniProtKB-KW"/>
</dbReference>
<dbReference type="Proteomes" id="UP000194137">
    <property type="component" value="Chromosome"/>
</dbReference>
<gene>
    <name evidence="14 16" type="primary">ispDF</name>
    <name evidence="16" type="ORF">CAK95_23205</name>
</gene>
<comment type="pathway">
    <text evidence="5 14">Isoprenoid biosynthesis; isopentenyl diphosphate biosynthesis via DXP pathway; isopentenyl diphosphate from 1-deoxy-D-xylulose 5-phosphate: step 2/6.</text>
</comment>
<name>A0A1W7A0K5_9HYPH</name>
<dbReference type="GO" id="GO:0050518">
    <property type="term" value="F:2-C-methyl-D-erythritol 4-phosphate cytidylyltransferase activity"/>
    <property type="evidence" value="ECO:0007669"/>
    <property type="project" value="UniProtKB-UniRule"/>
</dbReference>
<evidence type="ECO:0000256" key="14">
    <source>
        <dbReference type="HAMAP-Rule" id="MF_01520"/>
    </source>
</evidence>
<dbReference type="EC" id="2.7.7.60" evidence="14"/>
<feature type="binding site" evidence="14">
    <location>
        <begin position="239"/>
        <end position="241"/>
    </location>
    <ligand>
        <name>4-CDP-2-C-methyl-D-erythritol 2-phosphate</name>
        <dbReference type="ChEBI" id="CHEBI:57919"/>
    </ligand>
</feature>
<feature type="binding site" evidence="14">
    <location>
        <position position="373"/>
    </location>
    <ligand>
        <name>4-CDP-2-C-methyl-D-erythritol 2-phosphate</name>
        <dbReference type="ChEBI" id="CHEBI:57919"/>
    </ligand>
</feature>
<comment type="function">
    <text evidence="14">Bifunctional enzyme that catalyzes the formation of 4-diphosphocytidyl-2-C-methyl-D-erythritol from CTP and 2-C-methyl-D-erythritol 4-phosphate (MEP) (IspD), and catalyzes the conversion of 4-diphosphocytidyl-2-C-methyl-D-erythritol 2-phosphate (CDP-ME2P) to 2-C-methyl-D-erythritol 2,4-cyclodiphosphate (ME-CPP) with a corresponding release of cytidine 5-monophosphate (CMP) (IspF).</text>
</comment>
<evidence type="ECO:0000256" key="8">
    <source>
        <dbReference type="ARBA" id="ARBA00022679"/>
    </source>
</evidence>
<keyword evidence="11 14" id="KW-0414">Isoprene biosynthesis</keyword>
<dbReference type="CDD" id="cd00554">
    <property type="entry name" value="MECDP_synthase"/>
    <property type="match status" value="1"/>
</dbReference>
<dbReference type="KEGG" id="psin:CAK95_23205"/>
<comment type="similarity">
    <text evidence="6">Belongs to the IspF family.</text>
</comment>
<comment type="pathway">
    <text evidence="4 14">Isoprenoid biosynthesis; isopentenyl diphosphate biosynthesis via DXP pathway; isopentenyl diphosphate from 1-deoxy-D-xylulose 5-phosphate: step 4/6.</text>
</comment>
<comment type="catalytic activity">
    <reaction evidence="1 14">
        <text>4-CDP-2-C-methyl-D-erythritol 2-phosphate = 2-C-methyl-D-erythritol 2,4-cyclic diphosphate + CMP</text>
        <dbReference type="Rhea" id="RHEA:23864"/>
        <dbReference type="ChEBI" id="CHEBI:57919"/>
        <dbReference type="ChEBI" id="CHEBI:58483"/>
        <dbReference type="ChEBI" id="CHEBI:60377"/>
        <dbReference type="EC" id="4.6.1.12"/>
    </reaction>
</comment>
<evidence type="ECO:0000256" key="10">
    <source>
        <dbReference type="ARBA" id="ARBA00022723"/>
    </source>
</evidence>
<evidence type="ECO:0000256" key="4">
    <source>
        <dbReference type="ARBA" id="ARBA00004709"/>
    </source>
</evidence>
<evidence type="ECO:0000256" key="7">
    <source>
        <dbReference type="ARBA" id="ARBA00009789"/>
    </source>
</evidence>
<dbReference type="GO" id="GO:0016114">
    <property type="term" value="P:terpenoid biosynthetic process"/>
    <property type="evidence" value="ECO:0007669"/>
    <property type="project" value="InterPro"/>
</dbReference>
<keyword evidence="9 14" id="KW-0548">Nucleotidyltransferase</keyword>
<evidence type="ECO:0000256" key="11">
    <source>
        <dbReference type="ARBA" id="ARBA00023229"/>
    </source>
</evidence>
<dbReference type="HAMAP" id="MF_00108">
    <property type="entry name" value="IspD"/>
    <property type="match status" value="1"/>
</dbReference>
<dbReference type="PANTHER" id="PTHR43181:SF1">
    <property type="entry name" value="2-C-METHYL-D-ERYTHRITOL 2,4-CYCLODIPHOSPHATE SYNTHASE, CHLOROPLASTIC"/>
    <property type="match status" value="1"/>
</dbReference>
<feature type="binding site" evidence="14">
    <location>
        <position position="370"/>
    </location>
    <ligand>
        <name>4-CDP-2-C-methyl-D-erythritol 2-phosphate</name>
        <dbReference type="ChEBI" id="CHEBI:57919"/>
    </ligand>
</feature>
<comment type="similarity">
    <text evidence="7">Belongs to the IspD/TarI cytidylyltransferase family. IspD subfamily.</text>
</comment>
<feature type="binding site" evidence="14">
    <location>
        <begin position="287"/>
        <end position="289"/>
    </location>
    <ligand>
        <name>4-CDP-2-C-methyl-D-erythritol 2-phosphate</name>
        <dbReference type="ChEBI" id="CHEBI:57919"/>
    </ligand>
</feature>
<dbReference type="HAMAP" id="MF_01520">
    <property type="entry name" value="IspDF"/>
    <property type="match status" value="1"/>
</dbReference>
<dbReference type="NCBIfam" id="TIGR00453">
    <property type="entry name" value="ispD"/>
    <property type="match status" value="1"/>
</dbReference>
<dbReference type="Pfam" id="PF02542">
    <property type="entry name" value="YgbB"/>
    <property type="match status" value="1"/>
</dbReference>
<proteinExistence type="inferred from homology"/>
<evidence type="ECO:0000256" key="5">
    <source>
        <dbReference type="ARBA" id="ARBA00004787"/>
    </source>
</evidence>
<feature type="site" description="Transition state stabilizer" evidence="14">
    <location>
        <position position="265"/>
    </location>
</feature>
<dbReference type="FunFam" id="3.90.550.10:FF:000003">
    <property type="entry name" value="2-C-methyl-D-erythritol 4-phosphate cytidylyltransferase"/>
    <property type="match status" value="1"/>
</dbReference>
<evidence type="ECO:0000256" key="9">
    <source>
        <dbReference type="ARBA" id="ARBA00022695"/>
    </source>
</evidence>
<comment type="similarity">
    <text evidence="14">In the N-terminal section; belongs to the IspD/TarI cytidylyltransferase family. IspD subfamily.</text>
</comment>
<dbReference type="NCBIfam" id="TIGR00151">
    <property type="entry name" value="ispF"/>
    <property type="match status" value="1"/>
</dbReference>
<dbReference type="InterPro" id="IPR036571">
    <property type="entry name" value="MECDP_synthase_sf"/>
</dbReference>
<evidence type="ECO:0000259" key="15">
    <source>
        <dbReference type="Pfam" id="PF02542"/>
    </source>
</evidence>
<organism evidence="16 17">
    <name type="scientific">Pseudorhodoplanes sinuspersici</name>
    <dbReference type="NCBI Taxonomy" id="1235591"/>
    <lineage>
        <taxon>Bacteria</taxon>
        <taxon>Pseudomonadati</taxon>
        <taxon>Pseudomonadota</taxon>
        <taxon>Alphaproteobacteria</taxon>
        <taxon>Hyphomicrobiales</taxon>
        <taxon>Pseudorhodoplanes</taxon>
    </lineage>
</organism>
<dbReference type="UniPathway" id="UPA00056">
    <property type="reaction ID" value="UER00093"/>
</dbReference>
<dbReference type="SUPFAM" id="SSF53448">
    <property type="entry name" value="Nucleotide-diphospho-sugar transferases"/>
    <property type="match status" value="1"/>
</dbReference>
<dbReference type="EC" id="4.6.1.12" evidence="14"/>
<dbReference type="PROSITE" id="PS01295">
    <property type="entry name" value="ISPD"/>
    <property type="match status" value="1"/>
</dbReference>
<feature type="site" description="Positions MEP for the nucleophilic attack" evidence="14">
    <location>
        <position position="211"/>
    </location>
</feature>
<dbReference type="STRING" id="1235591.CAK95_23205"/>
<dbReference type="Gene3D" id="3.90.550.10">
    <property type="entry name" value="Spore Coat Polysaccharide Biosynthesis Protein SpsA, Chain A"/>
    <property type="match status" value="1"/>
</dbReference>
<feature type="binding site" evidence="14">
    <location>
        <position position="239"/>
    </location>
    <ligand>
        <name>a divalent metal cation</name>
        <dbReference type="ChEBI" id="CHEBI:60240"/>
    </ligand>
</feature>
<dbReference type="SUPFAM" id="SSF69765">
    <property type="entry name" value="IpsF-like"/>
    <property type="match status" value="1"/>
</dbReference>
<evidence type="ECO:0000256" key="3">
    <source>
        <dbReference type="ARBA" id="ARBA00001968"/>
    </source>
</evidence>
<keyword evidence="13 14" id="KW-0511">Multifunctional enzyme</keyword>
<dbReference type="AlphaFoldDB" id="A0A1W7A0K5"/>
<dbReference type="InterPro" id="IPR034683">
    <property type="entry name" value="IspD/TarI"/>
</dbReference>
<evidence type="ECO:0000256" key="1">
    <source>
        <dbReference type="ARBA" id="ARBA00000200"/>
    </source>
</evidence>
<dbReference type="InterPro" id="IPR020555">
    <property type="entry name" value="MECDP_synthase_CS"/>
</dbReference>
<dbReference type="PROSITE" id="PS01350">
    <property type="entry name" value="ISPF"/>
    <property type="match status" value="1"/>
</dbReference>
<dbReference type="InterPro" id="IPR018294">
    <property type="entry name" value="ISPD_synthase_CS"/>
</dbReference>
<dbReference type="InterPro" id="IPR003526">
    <property type="entry name" value="MECDP_synthase"/>
</dbReference>
<feature type="domain" description="2-C-methyl-D-erythritol 2,4-cyclodiphosphate synthase" evidence="15">
    <location>
        <begin position="232"/>
        <end position="385"/>
    </location>
</feature>
<dbReference type="InterPro" id="IPR029044">
    <property type="entry name" value="Nucleotide-diphossugar_trans"/>
</dbReference>
<feature type="site" description="Positions MEP for the nucleophilic attack" evidence="14">
    <location>
        <position position="154"/>
    </location>
</feature>
<evidence type="ECO:0000313" key="17">
    <source>
        <dbReference type="Proteomes" id="UP000194137"/>
    </source>
</evidence>
<dbReference type="InterPro" id="IPR026596">
    <property type="entry name" value="IspD/F"/>
</dbReference>
<evidence type="ECO:0000313" key="16">
    <source>
        <dbReference type="EMBL" id="ARQ03142.1"/>
    </source>
</evidence>
<dbReference type="EMBL" id="CP021112">
    <property type="protein sequence ID" value="ARQ03142.1"/>
    <property type="molecule type" value="Genomic_DNA"/>
</dbReference>
<protein>
    <recommendedName>
        <fullName evidence="14">Bifunctional enzyme IspD/IspF</fullName>
    </recommendedName>
    <domain>
        <recommendedName>
            <fullName evidence="14">2-C-methyl-D-erythritol 4-phosphate cytidylyltransferase</fullName>
            <ecNumber evidence="14">2.7.7.60</ecNumber>
        </recommendedName>
        <alternativeName>
            <fullName evidence="14">4-diphosphocytidyl-2C-methyl-D-erythritol synthase</fullName>
        </alternativeName>
        <alternativeName>
            <fullName evidence="14">MEP cytidylyltransferase</fullName>
            <shortName evidence="14">MCT</shortName>
        </alternativeName>
    </domain>
    <domain>
        <recommendedName>
            <fullName evidence="14">2-C-methyl-D-erythritol 2,4-cyclodiphosphate synthase</fullName>
            <shortName evidence="14">MECDP-synthase</shortName>
            <shortName evidence="14">MECPP-synthase</shortName>
            <shortName evidence="14">MECPS</shortName>
            <ecNumber evidence="14">4.6.1.12</ecNumber>
        </recommendedName>
    </domain>
</protein>
<accession>A0A1W7A0K5</accession>
<dbReference type="InterPro" id="IPR001228">
    <property type="entry name" value="IspD"/>
</dbReference>
<comment type="catalytic activity">
    <reaction evidence="2 14">
        <text>2-C-methyl-D-erythritol 4-phosphate + CTP + H(+) = 4-CDP-2-C-methyl-D-erythritol + diphosphate</text>
        <dbReference type="Rhea" id="RHEA:13429"/>
        <dbReference type="ChEBI" id="CHEBI:15378"/>
        <dbReference type="ChEBI" id="CHEBI:33019"/>
        <dbReference type="ChEBI" id="CHEBI:37563"/>
        <dbReference type="ChEBI" id="CHEBI:57823"/>
        <dbReference type="ChEBI" id="CHEBI:58262"/>
        <dbReference type="EC" id="2.7.7.60"/>
    </reaction>
</comment>
<sequence length="390" mass="41355">MSLNCVALVVAAGRGSRSGEGIPKQYRLLAGQSALRRSLELLSGIPELKAIQVVIHPDDLEFYRDAAAGFDLPAPVFGGATRQESVLAGLMALEAADPDYVLIHDAARAFATPALIRRAIEAGRDTGAALPALPVVDTIKAVDTAGAIVRTVDRNELRAVQTPQAFAFKTLLDVHRRAQRDGRNDFSDDGALAEWAGLTVSTFPGEATNIKLTTPDDFKRAEAMLRDNLSDIRTGMGFDVHAFGPGDHVTLGGVRIPHDQGLTGHSDADVVLHALVDAILGALADGDIGAHFPPSDPQWRGASSDRFLKFAVERLKARGGIIANLDITVVSEAPKIGPNRDAMRARIAEIAGITPDRVGVKATTNEGMGFIGRREGIVAYAMATIRLPAS</sequence>
<feature type="site" description="Transition state stabilizer" evidence="14">
    <location>
        <position position="24"/>
    </location>
</feature>
<feature type="region of interest" description="2-C-methyl-D-erythritol 4-phosphate cytidylyltransferase" evidence="14">
    <location>
        <begin position="1"/>
        <end position="232"/>
    </location>
</feature>
<feature type="binding site" evidence="14">
    <location>
        <position position="273"/>
    </location>
    <ligand>
        <name>a divalent metal cation</name>
        <dbReference type="ChEBI" id="CHEBI:60240"/>
    </ligand>
</feature>
<keyword evidence="12 14" id="KW-0456">Lyase</keyword>
<feature type="site" description="Transition state stabilizer" evidence="14">
    <location>
        <position position="17"/>
    </location>
</feature>
<reference evidence="16 17" key="1">
    <citation type="submission" date="2017-05" db="EMBL/GenBank/DDBJ databases">
        <title>Full genome sequence of Pseudorhodoplanes sinuspersici.</title>
        <authorList>
            <person name="Dastgheib S.M.M."/>
            <person name="Shavandi M."/>
            <person name="Tirandaz H."/>
        </authorList>
    </citation>
    <scope>NUCLEOTIDE SEQUENCE [LARGE SCALE GENOMIC DNA]</scope>
    <source>
        <strain evidence="16 17">RIPI110</strain>
    </source>
</reference>
<comment type="cofactor">
    <cofactor evidence="3 14">
        <name>a divalent metal cation</name>
        <dbReference type="ChEBI" id="CHEBI:60240"/>
    </cofactor>
</comment>
<evidence type="ECO:0000256" key="13">
    <source>
        <dbReference type="ARBA" id="ARBA00023268"/>
    </source>
</evidence>
<feature type="binding site" evidence="14">
    <location>
        <begin position="363"/>
        <end position="366"/>
    </location>
    <ligand>
        <name>4-CDP-2-C-methyl-D-erythritol 2-phosphate</name>
        <dbReference type="ChEBI" id="CHEBI:57919"/>
    </ligand>
</feature>
<dbReference type="Pfam" id="PF01128">
    <property type="entry name" value="IspD"/>
    <property type="match status" value="1"/>
</dbReference>
<keyword evidence="17" id="KW-1185">Reference proteome</keyword>
<evidence type="ECO:0000256" key="6">
    <source>
        <dbReference type="ARBA" id="ARBA00008480"/>
    </source>
</evidence>